<gene>
    <name evidence="1" type="ORF">SOASR030_29180</name>
</gene>
<evidence type="ECO:0008006" key="3">
    <source>
        <dbReference type="Google" id="ProtNLM"/>
    </source>
</evidence>
<proteinExistence type="predicted"/>
<protein>
    <recommendedName>
        <fullName evidence="3">DUF2695 domain-containing protein</fullName>
    </recommendedName>
</protein>
<comment type="caution">
    <text evidence="1">The sequence shown here is derived from an EMBL/GenBank/DDBJ whole genome shotgun (WGS) entry which is preliminary data.</text>
</comment>
<dbReference type="Proteomes" id="UP001058124">
    <property type="component" value="Unassembled WGS sequence"/>
</dbReference>
<accession>A0AAV5N7R8</accession>
<sequence>MAKNNDKAHQRALKNAWKQQQQEAFEADLPMTRPLFQLLFDYLDREVDKKGCDHSLTLTKRLLAERGVENAEAVIAWLNDNGGYCDCEVLFNVEEKFE</sequence>
<dbReference type="Pfam" id="PF10905">
    <property type="entry name" value="DUF2695"/>
    <property type="match status" value="1"/>
</dbReference>
<organism evidence="1 2">
    <name type="scientific">Leminorella grimontii</name>
    <dbReference type="NCBI Taxonomy" id="82981"/>
    <lineage>
        <taxon>Bacteria</taxon>
        <taxon>Pseudomonadati</taxon>
        <taxon>Pseudomonadota</taxon>
        <taxon>Gammaproteobacteria</taxon>
        <taxon>Enterobacterales</taxon>
        <taxon>Budviciaceae</taxon>
        <taxon>Leminorella</taxon>
    </lineage>
</organism>
<keyword evidence="2" id="KW-1185">Reference proteome</keyword>
<dbReference type="AlphaFoldDB" id="A0AAV5N7R8"/>
<dbReference type="InterPro" id="IPR024248">
    <property type="entry name" value="DUF2695"/>
</dbReference>
<reference evidence="1" key="1">
    <citation type="submission" date="2022-06" db="EMBL/GenBank/DDBJ databases">
        <title>Draft genome sequences of Leminorella grimontii str. JCM5902.</title>
        <authorList>
            <person name="Wakabayashi Y."/>
            <person name="Kojima K."/>
        </authorList>
    </citation>
    <scope>NUCLEOTIDE SEQUENCE</scope>
    <source>
        <strain evidence="1">JCM 5902</strain>
    </source>
</reference>
<dbReference type="EMBL" id="BRLH01000008">
    <property type="protein sequence ID" value="GKX56806.1"/>
    <property type="molecule type" value="Genomic_DNA"/>
</dbReference>
<dbReference type="RefSeq" id="WP_027275746.1">
    <property type="nucleotide sequence ID" value="NZ_BRLH01000008.1"/>
</dbReference>
<evidence type="ECO:0000313" key="2">
    <source>
        <dbReference type="Proteomes" id="UP001058124"/>
    </source>
</evidence>
<evidence type="ECO:0000313" key="1">
    <source>
        <dbReference type="EMBL" id="GKX56806.1"/>
    </source>
</evidence>
<name>A0AAV5N7R8_9GAMM</name>